<proteinExistence type="predicted"/>
<feature type="transmembrane region" description="Helical" evidence="1">
    <location>
        <begin position="145"/>
        <end position="168"/>
    </location>
</feature>
<feature type="signal peptide" evidence="2">
    <location>
        <begin position="1"/>
        <end position="17"/>
    </location>
</feature>
<keyword evidence="1" id="KW-0472">Membrane</keyword>
<feature type="chain" id="PRO_5003117642" evidence="2">
    <location>
        <begin position="18"/>
        <end position="193"/>
    </location>
</feature>
<dbReference type="AlphaFoldDB" id="D8LYE7"/>
<dbReference type="GeneID" id="24918193"/>
<dbReference type="RefSeq" id="XP_012894650.1">
    <property type="nucleotide sequence ID" value="XM_013039196.1"/>
</dbReference>
<dbReference type="Proteomes" id="UP000008312">
    <property type="component" value="Unassembled WGS sequence"/>
</dbReference>
<accession>D8LYE7</accession>
<evidence type="ECO:0000313" key="4">
    <source>
        <dbReference type="Proteomes" id="UP000008312"/>
    </source>
</evidence>
<evidence type="ECO:0000256" key="2">
    <source>
        <dbReference type="SAM" id="SignalP"/>
    </source>
</evidence>
<name>D8LYE7_BLAHO</name>
<keyword evidence="1" id="KW-0812">Transmembrane</keyword>
<keyword evidence="2" id="KW-0732">Signal</keyword>
<protein>
    <submittedName>
        <fullName evidence="3">Uncharacterized protein</fullName>
    </submittedName>
</protein>
<keyword evidence="4" id="KW-1185">Reference proteome</keyword>
<gene>
    <name evidence="3" type="ORF">GSBLH_T00000906001</name>
</gene>
<dbReference type="EMBL" id="FN668639">
    <property type="protein sequence ID" value="CBK20602.2"/>
    <property type="molecule type" value="Genomic_DNA"/>
</dbReference>
<keyword evidence="1" id="KW-1133">Transmembrane helix</keyword>
<evidence type="ECO:0000313" key="3">
    <source>
        <dbReference type="EMBL" id="CBK20602.2"/>
    </source>
</evidence>
<organism evidence="3">
    <name type="scientific">Blastocystis hominis</name>
    <dbReference type="NCBI Taxonomy" id="12968"/>
    <lineage>
        <taxon>Eukaryota</taxon>
        <taxon>Sar</taxon>
        <taxon>Stramenopiles</taxon>
        <taxon>Bigyra</taxon>
        <taxon>Opalozoa</taxon>
        <taxon>Opalinata</taxon>
        <taxon>Blastocystidae</taxon>
        <taxon>Blastocystis</taxon>
    </lineage>
</organism>
<sequence>MNFFVIFSLLTFSVVLCSTPKESSHYSRYESACPGNVNDETKTFGEFVTNVLTGNDTIITLCKPEYFQNIDSIECGEEHSKCVKAVQEFMWNRCHWRLLFNMAQKNNATLTHIQSFENGEQALAIMNAMNVNEGIYKFATHCGHWNWGLIVIVLVSAFFGSYIILWIVGGIMYATKKDHPEEEKKTEKTEKTD</sequence>
<reference evidence="3" key="1">
    <citation type="submission" date="2010-02" db="EMBL/GenBank/DDBJ databases">
        <title>Sequencing and annotation of the Blastocystis hominis genome.</title>
        <authorList>
            <person name="Wincker P."/>
        </authorList>
    </citation>
    <scope>NUCLEOTIDE SEQUENCE</scope>
    <source>
        <strain evidence="3">Singapore isolate B</strain>
    </source>
</reference>
<dbReference type="InParanoid" id="D8LYE7"/>
<dbReference type="OrthoDB" id="202388at2759"/>
<evidence type="ECO:0000256" key="1">
    <source>
        <dbReference type="SAM" id="Phobius"/>
    </source>
</evidence>